<evidence type="ECO:0000313" key="4">
    <source>
        <dbReference type="EMBL" id="CAL1584634.1"/>
    </source>
</evidence>
<dbReference type="InterPro" id="IPR055414">
    <property type="entry name" value="LRR_R13L4/SHOC2-like"/>
</dbReference>
<evidence type="ECO:0000313" key="5">
    <source>
        <dbReference type="Proteomes" id="UP001497482"/>
    </source>
</evidence>
<evidence type="ECO:0000259" key="3">
    <source>
        <dbReference type="Pfam" id="PF23598"/>
    </source>
</evidence>
<dbReference type="Pfam" id="PF00560">
    <property type="entry name" value="LRR_1"/>
    <property type="match status" value="1"/>
</dbReference>
<protein>
    <recommendedName>
        <fullName evidence="3">Disease resistance R13L4/SHOC-2-like LRR domain-containing protein</fullName>
    </recommendedName>
</protein>
<keyword evidence="5" id="KW-1185">Reference proteome</keyword>
<dbReference type="Proteomes" id="UP001497482">
    <property type="component" value="Chromosome 16"/>
</dbReference>
<sequence length="297" mass="33584">MLTELNLGNNTFKEIPAVVGHLELLKKLYLYSNHISTVSSEVIGSLKNLCVLNLNHNQIQRLPSEIKSLTKLQCLSVAHNRLEDIPAELGHLIELTEVNFTHNCLSALPQEMYHCKLLSKIYLARNQLDTLPEGIQALTKLQVLDVAGNKLSMFPAEFHQLRLKELYCEGNKFVQCDPKPSVLGQEVVSLKELVARFVLHEDRNKSSLIHKTLPNYPNCVTLLAKSCYCTSCLRPILTTWLECVLFINLKVKNKKKSLTVPVRALLCSSKCFNSGDKVYYSVVSQKPHHTLFTVEKC</sequence>
<dbReference type="SUPFAM" id="SSF52058">
    <property type="entry name" value="L domain-like"/>
    <property type="match status" value="1"/>
</dbReference>
<dbReference type="SMART" id="SM00369">
    <property type="entry name" value="LRR_TYP"/>
    <property type="match status" value="6"/>
</dbReference>
<feature type="domain" description="Disease resistance R13L4/SHOC-2-like LRR" evidence="3">
    <location>
        <begin position="5"/>
        <end position="102"/>
    </location>
</feature>
<dbReference type="InterPro" id="IPR001611">
    <property type="entry name" value="Leu-rich_rpt"/>
</dbReference>
<dbReference type="InterPro" id="IPR050216">
    <property type="entry name" value="LRR_domain-containing"/>
</dbReference>
<keyword evidence="1" id="KW-0433">Leucine-rich repeat</keyword>
<dbReference type="AlphaFoldDB" id="A0AAV2KB07"/>
<organism evidence="4 5">
    <name type="scientific">Knipowitschia caucasica</name>
    <name type="common">Caucasian dwarf goby</name>
    <name type="synonym">Pomatoschistus caucasicus</name>
    <dbReference type="NCBI Taxonomy" id="637954"/>
    <lineage>
        <taxon>Eukaryota</taxon>
        <taxon>Metazoa</taxon>
        <taxon>Chordata</taxon>
        <taxon>Craniata</taxon>
        <taxon>Vertebrata</taxon>
        <taxon>Euteleostomi</taxon>
        <taxon>Actinopterygii</taxon>
        <taxon>Neopterygii</taxon>
        <taxon>Teleostei</taxon>
        <taxon>Neoteleostei</taxon>
        <taxon>Acanthomorphata</taxon>
        <taxon>Gobiaria</taxon>
        <taxon>Gobiiformes</taxon>
        <taxon>Gobioidei</taxon>
        <taxon>Gobiidae</taxon>
        <taxon>Gobiinae</taxon>
        <taxon>Knipowitschia</taxon>
    </lineage>
</organism>
<dbReference type="PROSITE" id="PS51450">
    <property type="entry name" value="LRR"/>
    <property type="match status" value="2"/>
</dbReference>
<name>A0AAV2KB07_KNICA</name>
<dbReference type="InterPro" id="IPR003591">
    <property type="entry name" value="Leu-rich_rpt_typical-subtyp"/>
</dbReference>
<dbReference type="PANTHER" id="PTHR48051:SF1">
    <property type="entry name" value="RAS SUPPRESSOR PROTEIN 1"/>
    <property type="match status" value="1"/>
</dbReference>
<dbReference type="Pfam" id="PF23598">
    <property type="entry name" value="LRR_14"/>
    <property type="match status" value="1"/>
</dbReference>
<dbReference type="InterPro" id="IPR032675">
    <property type="entry name" value="LRR_dom_sf"/>
</dbReference>
<dbReference type="GO" id="GO:0005737">
    <property type="term" value="C:cytoplasm"/>
    <property type="evidence" value="ECO:0007669"/>
    <property type="project" value="TreeGrafter"/>
</dbReference>
<proteinExistence type="predicted"/>
<evidence type="ECO:0000256" key="1">
    <source>
        <dbReference type="ARBA" id="ARBA00022614"/>
    </source>
</evidence>
<keyword evidence="2" id="KW-0677">Repeat</keyword>
<gene>
    <name evidence="4" type="ORF">KC01_LOCUS14940</name>
</gene>
<dbReference type="Gene3D" id="3.80.10.10">
    <property type="entry name" value="Ribonuclease Inhibitor"/>
    <property type="match status" value="2"/>
</dbReference>
<reference evidence="4 5" key="1">
    <citation type="submission" date="2024-04" db="EMBL/GenBank/DDBJ databases">
        <authorList>
            <person name="Waldvogel A.-M."/>
            <person name="Schoenle A."/>
        </authorList>
    </citation>
    <scope>NUCLEOTIDE SEQUENCE [LARGE SCALE GENOMIC DNA]</scope>
</reference>
<dbReference type="PANTHER" id="PTHR48051">
    <property type="match status" value="1"/>
</dbReference>
<dbReference type="EMBL" id="OZ035838">
    <property type="protein sequence ID" value="CAL1584634.1"/>
    <property type="molecule type" value="Genomic_DNA"/>
</dbReference>
<accession>A0AAV2KB07</accession>
<evidence type="ECO:0000256" key="2">
    <source>
        <dbReference type="ARBA" id="ARBA00022737"/>
    </source>
</evidence>